<proteinExistence type="predicted"/>
<keyword evidence="3" id="KW-1185">Reference proteome</keyword>
<dbReference type="Gene3D" id="3.40.630.30">
    <property type="match status" value="1"/>
</dbReference>
<dbReference type="RefSeq" id="WP_159456567.1">
    <property type="nucleotide sequence ID" value="NZ_FXWG01000001.1"/>
</dbReference>
<organism evidence="2 3">
    <name type="scientific">Altererythrobacter xiamenensis</name>
    <dbReference type="NCBI Taxonomy" id="1316679"/>
    <lineage>
        <taxon>Bacteria</taxon>
        <taxon>Pseudomonadati</taxon>
        <taxon>Pseudomonadota</taxon>
        <taxon>Alphaproteobacteria</taxon>
        <taxon>Sphingomonadales</taxon>
        <taxon>Erythrobacteraceae</taxon>
        <taxon>Altererythrobacter</taxon>
    </lineage>
</organism>
<dbReference type="SUPFAM" id="SSF55729">
    <property type="entry name" value="Acyl-CoA N-acyltransferases (Nat)"/>
    <property type="match status" value="1"/>
</dbReference>
<feature type="domain" description="BioF2-like acetyltransferase" evidence="1">
    <location>
        <begin position="161"/>
        <end position="307"/>
    </location>
</feature>
<dbReference type="InterPro" id="IPR016181">
    <property type="entry name" value="Acyl_CoA_acyltransferase"/>
</dbReference>
<name>A0A1Y6EER4_9SPHN</name>
<protein>
    <submittedName>
        <fullName evidence="2">Acetyltransferase involved in cellulose biosynthesis, CelD/BcsL family</fullName>
    </submittedName>
</protein>
<dbReference type="GO" id="GO:0016740">
    <property type="term" value="F:transferase activity"/>
    <property type="evidence" value="ECO:0007669"/>
    <property type="project" value="UniProtKB-KW"/>
</dbReference>
<accession>A0A1Y6EER4</accession>
<keyword evidence="2" id="KW-0808">Transferase</keyword>
<dbReference type="Pfam" id="PF13480">
    <property type="entry name" value="Acetyltransf_6"/>
    <property type="match status" value="1"/>
</dbReference>
<evidence type="ECO:0000313" key="3">
    <source>
        <dbReference type="Proteomes" id="UP000194420"/>
    </source>
</evidence>
<dbReference type="InterPro" id="IPR038740">
    <property type="entry name" value="BioF2-like_GNAT_dom"/>
</dbReference>
<reference evidence="3" key="1">
    <citation type="submission" date="2017-04" db="EMBL/GenBank/DDBJ databases">
        <authorList>
            <person name="Varghese N."/>
            <person name="Submissions S."/>
        </authorList>
    </citation>
    <scope>NUCLEOTIDE SEQUENCE [LARGE SCALE GENOMIC DNA]</scope>
</reference>
<dbReference type="Proteomes" id="UP000194420">
    <property type="component" value="Unassembled WGS sequence"/>
</dbReference>
<dbReference type="AlphaFoldDB" id="A0A1Y6EER4"/>
<gene>
    <name evidence="2" type="ORF">SAMN06297468_0509</name>
</gene>
<evidence type="ECO:0000313" key="2">
    <source>
        <dbReference type="EMBL" id="SMQ61098.1"/>
    </source>
</evidence>
<sequence length="359" mass="40285">MLAATTPLSEIAQEIWDSAPAEPRTPMRQYIWARAYQDTLARGDVRAILVGSPGQPVAIAPFAEPASGPRRQVLLGAEDLWESIEVAAQDEQALRELAERIANSGEPMRFGHHPTDTRFLELLRTACRGKAKVVVAEQPMRAMPRIVLDESWTEPESHFNSRRRSDFRRMSRKAEALGEINYEIVEPDAGNLQRLLDEAFAVEAQSWKGRSGTAINQDERTEAFYRAYAERAMEAGILRLCFMRIDGKAAAMQFAVESDDRFWLIKVGYDDAFKQVSPGNLLMRETISHAAARGLKTYEFLGKEAEWTKLWAGDARPIATLRTYPYNLRGLAAFLADGIAVVRKRIAARLNPEPGEQHA</sequence>
<evidence type="ECO:0000259" key="1">
    <source>
        <dbReference type="Pfam" id="PF13480"/>
    </source>
</evidence>
<dbReference type="EMBL" id="FXWG01000001">
    <property type="protein sequence ID" value="SMQ61098.1"/>
    <property type="molecule type" value="Genomic_DNA"/>
</dbReference>
<dbReference type="OrthoDB" id="213519at2"/>